<sequence length="662" mass="72889">MDGKCPRRSATHEAATASPTIDKKACNTTTNVMLLQMATEINETAKMEKLTKTTHQEEATERVPPGNTHQQGEIIQTTLRRTSQLPSQPGAYMGAPGVALLRATTLQFSLVGASCAHDQASTLEETPVLHTGMRQTIQQQQQQVLVPGAYSMAGPGNSNLTNNDTTTELPVIDHVMDPALFPNQARQSGTSMDQLAVANRVMDDPEDLMHADPVHLEEQEQREQATKKQRQTLLFSLFLVVCAVAAIVGTVAGTAGKKNSVVVYQTPSPIVLGSMAPSEIPSSAPTGVLDLLLDNLSNQTLARINSGSETPQWRVWNWLANHQNITWLPEWRKEQLFALATFFYAFEGEKWNPLIKERWMDDMVGECDWFSNGFGYFDFDGQYFDLDVPWRYSCNSHGNFTSLWLENLQLSGLTPSIPPEITMLSSLSLLQFSSNDIATSISSLIPAEVYEMTDLTSFGIFLEQVTGQFPSELGLLTALKQLYLMENELTGQIPSEIGELTDLFALPLWNNHFTGQVPSELGRHTNMYFLELSLNQFTGPLPSELGRLPGVSHFGCKDNQFTGPVPSEFGQLLGLTFFKFDGNQLTGPLPSELGLLTNLKALNLTGNLGLSGTIPEELCFLQNVSCSVYGDDHWFTQSCHIDFDCTSILCGCDCSCSNSSLM</sequence>
<dbReference type="InterPro" id="IPR032675">
    <property type="entry name" value="LRR_dom_sf"/>
</dbReference>
<reference evidence="2" key="1">
    <citation type="submission" date="2020-06" db="EMBL/GenBank/DDBJ databases">
        <authorList>
            <consortium name="Plant Systems Biology data submission"/>
        </authorList>
    </citation>
    <scope>NUCLEOTIDE SEQUENCE</scope>
    <source>
        <strain evidence="2">D6</strain>
    </source>
</reference>
<dbReference type="SUPFAM" id="SSF52058">
    <property type="entry name" value="L domain-like"/>
    <property type="match status" value="1"/>
</dbReference>
<organism evidence="2 3">
    <name type="scientific">Seminavis robusta</name>
    <dbReference type="NCBI Taxonomy" id="568900"/>
    <lineage>
        <taxon>Eukaryota</taxon>
        <taxon>Sar</taxon>
        <taxon>Stramenopiles</taxon>
        <taxon>Ochrophyta</taxon>
        <taxon>Bacillariophyta</taxon>
        <taxon>Bacillariophyceae</taxon>
        <taxon>Bacillariophycidae</taxon>
        <taxon>Naviculales</taxon>
        <taxon>Naviculaceae</taxon>
        <taxon>Seminavis</taxon>
    </lineage>
</organism>
<evidence type="ECO:0000313" key="2">
    <source>
        <dbReference type="EMBL" id="CAB9520955.1"/>
    </source>
</evidence>
<name>A0A9N8ELY4_9STRA</name>
<gene>
    <name evidence="2" type="ORF">SEMRO_1150_G056891.1</name>
</gene>
<dbReference type="InterPro" id="IPR052592">
    <property type="entry name" value="LRR-RLK"/>
</dbReference>
<keyword evidence="1" id="KW-0472">Membrane</keyword>
<accession>A0A9N8ELY4</accession>
<evidence type="ECO:0008006" key="4">
    <source>
        <dbReference type="Google" id="ProtNLM"/>
    </source>
</evidence>
<keyword evidence="1" id="KW-1133">Transmembrane helix</keyword>
<evidence type="ECO:0000313" key="3">
    <source>
        <dbReference type="Proteomes" id="UP001153069"/>
    </source>
</evidence>
<dbReference type="OrthoDB" id="46376at2759"/>
<dbReference type="AlphaFoldDB" id="A0A9N8ELY4"/>
<dbReference type="Gene3D" id="3.80.10.10">
    <property type="entry name" value="Ribonuclease Inhibitor"/>
    <property type="match status" value="1"/>
</dbReference>
<dbReference type="EMBL" id="CAICTM010001148">
    <property type="protein sequence ID" value="CAB9520955.1"/>
    <property type="molecule type" value="Genomic_DNA"/>
</dbReference>
<dbReference type="PANTHER" id="PTHR48054:SF82">
    <property type="entry name" value="LRR RECEPTOR-LIKE SERINE_THREONINE-PROTEIN KINASE FLS2"/>
    <property type="match status" value="1"/>
</dbReference>
<dbReference type="FunFam" id="3.80.10.10:FF:000221">
    <property type="entry name" value="Leucine-rich repeat receptor-like protein kinase PXL1"/>
    <property type="match status" value="1"/>
</dbReference>
<dbReference type="Proteomes" id="UP001153069">
    <property type="component" value="Unassembled WGS sequence"/>
</dbReference>
<comment type="caution">
    <text evidence="2">The sequence shown here is derived from an EMBL/GenBank/DDBJ whole genome shotgun (WGS) entry which is preliminary data.</text>
</comment>
<proteinExistence type="predicted"/>
<keyword evidence="3" id="KW-1185">Reference proteome</keyword>
<feature type="transmembrane region" description="Helical" evidence="1">
    <location>
        <begin position="232"/>
        <end position="252"/>
    </location>
</feature>
<dbReference type="PANTHER" id="PTHR48054">
    <property type="entry name" value="RECEPTOR KINASE-LIKE PROTEIN XA21"/>
    <property type="match status" value="1"/>
</dbReference>
<protein>
    <recommendedName>
        <fullName evidence="4">L domain-like protein</fullName>
    </recommendedName>
</protein>
<evidence type="ECO:0000256" key="1">
    <source>
        <dbReference type="SAM" id="Phobius"/>
    </source>
</evidence>
<keyword evidence="1" id="KW-0812">Transmembrane</keyword>